<feature type="domain" description="S-adenosyl-L-homocysteine hydrolase NAD binding" evidence="5">
    <location>
        <begin position="134"/>
        <end position="249"/>
    </location>
</feature>
<dbReference type="InterPro" id="IPR050418">
    <property type="entry name" value="D-iso_2-hydroxyacid_DH_PdxB"/>
</dbReference>
<sequence length="316" mass="33942">MPKALVLDQVHPDGVALLQACAEAETVYLPAPDDAAIAREIRDAEAIVLRARVLSREVLDRAPKLRLISRHGVGCDNLDLPYLKSRGIAVAIAADSNYISVAEQAFTLMLAGCKRLVAADAAVRSGNWDLRDNLNAREVMGASVLVAGFGRIGRAFAERARAFGAHVTVYDPFMPEDAPLPNDVRRLTDLQQALAAADIVSLHMPRTPETAMLFNADRLQQMKPGAILVNTARGGIVDETALPAAFTEGRPAIYATDVLEQEPPRAGDPLLASDQLIVTPHSAAMTQEGARRMATRSCQNVLDFFSDALDPDMVAG</sequence>
<dbReference type="SUPFAM" id="SSF52283">
    <property type="entry name" value="Formate/glycerate dehydrogenase catalytic domain-like"/>
    <property type="match status" value="1"/>
</dbReference>
<dbReference type="Gene3D" id="3.40.50.720">
    <property type="entry name" value="NAD(P)-binding Rossmann-like Domain"/>
    <property type="match status" value="2"/>
</dbReference>
<dbReference type="Pfam" id="PF02826">
    <property type="entry name" value="2-Hacid_dh_C"/>
    <property type="match status" value="1"/>
</dbReference>
<organism evidence="6 7">
    <name type="scientific">Tritonibacter scottomollicae</name>
    <name type="common">Epibacterium scottomollicae</name>
    <dbReference type="NCBI Taxonomy" id="483013"/>
    <lineage>
        <taxon>Bacteria</taxon>
        <taxon>Pseudomonadati</taxon>
        <taxon>Pseudomonadota</taxon>
        <taxon>Alphaproteobacteria</taxon>
        <taxon>Rhodobacterales</taxon>
        <taxon>Paracoccaceae</taxon>
        <taxon>Tritonibacter</taxon>
    </lineage>
</organism>
<evidence type="ECO:0000256" key="2">
    <source>
        <dbReference type="ARBA" id="ARBA00023002"/>
    </source>
</evidence>
<evidence type="ECO:0000256" key="1">
    <source>
        <dbReference type="ARBA" id="ARBA00005854"/>
    </source>
</evidence>
<gene>
    <name evidence="6" type="ORF">R1T40_21925</name>
</gene>
<evidence type="ECO:0000259" key="5">
    <source>
        <dbReference type="SMART" id="SM00997"/>
    </source>
</evidence>
<dbReference type="RefSeq" id="WP_317387092.1">
    <property type="nucleotide sequence ID" value="NZ_CP136707.1"/>
</dbReference>
<dbReference type="InterPro" id="IPR015878">
    <property type="entry name" value="Ado_hCys_hydrolase_NAD-bd"/>
</dbReference>
<accession>A0ABZ0HM96</accession>
<geneLocation type="plasmid" evidence="6 7">
    <name>unnamed4</name>
</geneLocation>
<evidence type="ECO:0000256" key="4">
    <source>
        <dbReference type="RuleBase" id="RU003719"/>
    </source>
</evidence>
<dbReference type="EMBL" id="CP136707">
    <property type="protein sequence ID" value="WOI35403.1"/>
    <property type="molecule type" value="Genomic_DNA"/>
</dbReference>
<dbReference type="SUPFAM" id="SSF51735">
    <property type="entry name" value="NAD(P)-binding Rossmann-fold domains"/>
    <property type="match status" value="1"/>
</dbReference>
<evidence type="ECO:0000256" key="3">
    <source>
        <dbReference type="ARBA" id="ARBA00023027"/>
    </source>
</evidence>
<protein>
    <submittedName>
        <fullName evidence="6">Hydroxyacid dehydrogenase</fullName>
    </submittedName>
</protein>
<dbReference type="CDD" id="cd12173">
    <property type="entry name" value="PGDH_4"/>
    <property type="match status" value="1"/>
</dbReference>
<evidence type="ECO:0000313" key="6">
    <source>
        <dbReference type="EMBL" id="WOI35403.1"/>
    </source>
</evidence>
<dbReference type="Pfam" id="PF00389">
    <property type="entry name" value="2-Hacid_dh"/>
    <property type="match status" value="1"/>
</dbReference>
<comment type="similarity">
    <text evidence="1 4">Belongs to the D-isomer specific 2-hydroxyacid dehydrogenase family.</text>
</comment>
<keyword evidence="2 4" id="KW-0560">Oxidoreductase</keyword>
<dbReference type="Proteomes" id="UP001302666">
    <property type="component" value="Plasmid unnamed4"/>
</dbReference>
<reference evidence="6 7" key="1">
    <citation type="submission" date="2023-10" db="EMBL/GenBank/DDBJ databases">
        <title>Eight complete genome sequences of bacteria isolated from laboratory stock of Giant Kelp gametophytes.</title>
        <authorList>
            <person name="Tolentino B."/>
            <person name="Nuzhdin S."/>
        </authorList>
    </citation>
    <scope>NUCLEOTIDE SEQUENCE [LARGE SCALE GENOMIC DNA]</scope>
    <source>
        <strain evidence="6 7">LC.270.F.C4</strain>
        <plasmid evidence="6 7">unnamed4</plasmid>
    </source>
</reference>
<dbReference type="PROSITE" id="PS00670">
    <property type="entry name" value="D_2_HYDROXYACID_DH_2"/>
    <property type="match status" value="1"/>
</dbReference>
<dbReference type="InterPro" id="IPR029753">
    <property type="entry name" value="D-isomer_DH_CS"/>
</dbReference>
<dbReference type="PANTHER" id="PTHR43761:SF1">
    <property type="entry name" value="D-ISOMER SPECIFIC 2-HYDROXYACID DEHYDROGENASE CATALYTIC DOMAIN-CONTAINING PROTEIN-RELATED"/>
    <property type="match status" value="1"/>
</dbReference>
<proteinExistence type="inferred from homology"/>
<keyword evidence="6" id="KW-0614">Plasmid</keyword>
<dbReference type="InterPro" id="IPR006139">
    <property type="entry name" value="D-isomer_2_OHA_DH_cat_dom"/>
</dbReference>
<dbReference type="SMART" id="SM00997">
    <property type="entry name" value="AdoHcyase_NAD"/>
    <property type="match status" value="1"/>
</dbReference>
<keyword evidence="7" id="KW-1185">Reference proteome</keyword>
<dbReference type="InterPro" id="IPR006140">
    <property type="entry name" value="D-isomer_DH_NAD-bd"/>
</dbReference>
<keyword evidence="3" id="KW-0520">NAD</keyword>
<evidence type="ECO:0000313" key="7">
    <source>
        <dbReference type="Proteomes" id="UP001302666"/>
    </source>
</evidence>
<name>A0ABZ0HM96_TRISK</name>
<dbReference type="InterPro" id="IPR036291">
    <property type="entry name" value="NAD(P)-bd_dom_sf"/>
</dbReference>
<dbReference type="PANTHER" id="PTHR43761">
    <property type="entry name" value="D-ISOMER SPECIFIC 2-HYDROXYACID DEHYDROGENASE FAMILY PROTEIN (AFU_ORTHOLOGUE AFUA_1G13630)"/>
    <property type="match status" value="1"/>
</dbReference>
<dbReference type="PROSITE" id="PS00671">
    <property type="entry name" value="D_2_HYDROXYACID_DH_3"/>
    <property type="match status" value="1"/>
</dbReference>